<dbReference type="EMBL" id="SNRW01023398">
    <property type="protein sequence ID" value="KAA6363036.1"/>
    <property type="molecule type" value="Genomic_DNA"/>
</dbReference>
<reference evidence="1 2" key="1">
    <citation type="submission" date="2019-03" db="EMBL/GenBank/DDBJ databases">
        <title>Single cell metagenomics reveals metabolic interactions within the superorganism composed of flagellate Streblomastix strix and complex community of Bacteroidetes bacteria on its surface.</title>
        <authorList>
            <person name="Treitli S.C."/>
            <person name="Kolisko M."/>
            <person name="Husnik F."/>
            <person name="Keeling P."/>
            <person name="Hampl V."/>
        </authorList>
    </citation>
    <scope>NUCLEOTIDE SEQUENCE [LARGE SCALE GENOMIC DNA]</scope>
    <source>
        <strain evidence="1">ST1C</strain>
    </source>
</reference>
<gene>
    <name evidence="1" type="ORF">EZS28_041437</name>
</gene>
<evidence type="ECO:0000313" key="2">
    <source>
        <dbReference type="Proteomes" id="UP000324800"/>
    </source>
</evidence>
<dbReference type="Proteomes" id="UP000324800">
    <property type="component" value="Unassembled WGS sequence"/>
</dbReference>
<protein>
    <recommendedName>
        <fullName evidence="3">Right handed beta helix domain-containing protein</fullName>
    </recommendedName>
</protein>
<accession>A0A5J4TX25</accession>
<dbReference type="AlphaFoldDB" id="A0A5J4TX25"/>
<evidence type="ECO:0008006" key="3">
    <source>
        <dbReference type="Google" id="ProtNLM"/>
    </source>
</evidence>
<organism evidence="1 2">
    <name type="scientific">Streblomastix strix</name>
    <dbReference type="NCBI Taxonomy" id="222440"/>
    <lineage>
        <taxon>Eukaryota</taxon>
        <taxon>Metamonada</taxon>
        <taxon>Preaxostyla</taxon>
        <taxon>Oxymonadida</taxon>
        <taxon>Streblomastigidae</taxon>
        <taxon>Streblomastix</taxon>
    </lineage>
</organism>
<comment type="caution">
    <text evidence="1">The sequence shown here is derived from an EMBL/GenBank/DDBJ whole genome shotgun (WGS) entry which is preliminary data.</text>
</comment>
<evidence type="ECO:0000313" key="1">
    <source>
        <dbReference type="EMBL" id="KAA6363036.1"/>
    </source>
</evidence>
<proteinExistence type="predicted"/>
<sequence>MKIAGGDETEGKDQFVITVNSSSTGNITIRNIELREWNGGFIKTDGGQIRLIELLLVGSGLIVHNSVGKLEVIQCQFIGDGENLFIKPFIQLTKGDVNIIDSVFKDGSFVGENNGCVVCTGVCTTCQIQGCQFIDNIIETGSAAVDVTTNNCTMLAIKDFQGEKNIFSGYHLKDPLSGNFIKSISQKVIITYSDFVNTTFSSKGNVISINDEQYIEIVIDECKFANLSSLSSSSMSTCIHTNLSSNEGFQIFIWSSLFINCKNYGSEQTLGSAVTIHSNASTKNATSYFNENKGIEASDIWIKSQLTDIELNLSNFNKSYSDISVISNFSTCSASSKVISIESLQVYSNTFVIFGALKLAN</sequence>
<name>A0A5J4TX25_9EUKA</name>